<keyword evidence="2" id="KW-1185">Reference proteome</keyword>
<reference evidence="2" key="1">
    <citation type="submission" date="2003-03" db="EMBL/GenBank/DDBJ databases">
        <title>The complete genome sequence of Neisseria gonorrhoeae.</title>
        <authorList>
            <person name="Lewis L.A."/>
            <person name="Gillaspy A.F."/>
            <person name="McLaughlin R.E."/>
            <person name="Gipson M."/>
            <person name="Ducey T.F."/>
            <person name="Ownbey T."/>
            <person name="Hartman K."/>
            <person name="Nydick C."/>
            <person name="Carson M.B."/>
            <person name="Vaughn J."/>
            <person name="Thomson C."/>
            <person name="Song L."/>
            <person name="Lin S."/>
            <person name="Yuan X."/>
            <person name="Najar F."/>
            <person name="Zhan M."/>
            <person name="Ren Q."/>
            <person name="Zhu H."/>
            <person name="Qi S."/>
            <person name="Kenton S.M."/>
            <person name="Lai H."/>
            <person name="White J.D."/>
            <person name="Clifton S."/>
            <person name="Roe B.A."/>
            <person name="Dyer D.W."/>
        </authorList>
    </citation>
    <scope>NUCLEOTIDE SEQUENCE [LARGE SCALE GENOMIC DNA]</scope>
    <source>
        <strain evidence="2">ATCC 700825 / FA 1090</strain>
    </source>
</reference>
<accession>A0A0H4IVE8</accession>
<dbReference type="GeneID" id="66753594"/>
<dbReference type="AlphaFoldDB" id="A0A0H4IVE8"/>
<evidence type="ECO:0000313" key="2">
    <source>
        <dbReference type="Proteomes" id="UP000000535"/>
    </source>
</evidence>
<dbReference type="RefSeq" id="WP_002231818.1">
    <property type="nucleotide sequence ID" value="NC_002946.2"/>
</dbReference>
<dbReference type="EMBL" id="AE004969">
    <property type="protein sequence ID" value="AKO63715.1"/>
    <property type="molecule type" value="Genomic_DNA"/>
</dbReference>
<name>A0A0H4IVE8_NEIG1</name>
<dbReference type="Proteomes" id="UP000000535">
    <property type="component" value="Chromosome"/>
</dbReference>
<protein>
    <submittedName>
        <fullName evidence="1">Uncharacterized protein</fullName>
    </submittedName>
</protein>
<evidence type="ECO:0000313" key="1">
    <source>
        <dbReference type="EMBL" id="AKO63715.1"/>
    </source>
</evidence>
<dbReference type="STRING" id="242231.NGO_07320"/>
<sequence length="90" mass="10333">MQWKFEDPQNTAVITTRRILSKKNGILEVWHDADDGMWQFLDGNEIHEGDAVIVSLKEIVTIDSSVNLLSNLPLGGYAWRNTISEKWNFD</sequence>
<gene>
    <name evidence="1" type="ORF">NGO_07320</name>
</gene>
<organism evidence="1 2">
    <name type="scientific">Neisseria gonorrhoeae (strain ATCC 700825 / FA 1090)</name>
    <dbReference type="NCBI Taxonomy" id="242231"/>
    <lineage>
        <taxon>Bacteria</taxon>
        <taxon>Pseudomonadati</taxon>
        <taxon>Pseudomonadota</taxon>
        <taxon>Betaproteobacteria</taxon>
        <taxon>Neisseriales</taxon>
        <taxon>Neisseriaceae</taxon>
        <taxon>Neisseria</taxon>
    </lineage>
</organism>
<proteinExistence type="predicted"/>
<dbReference type="KEGG" id="ngo:NGO_07320"/>